<dbReference type="AlphaFoldDB" id="C6BRP0"/>
<dbReference type="HOGENOM" id="CLU_2422085_0_0_7"/>
<reference evidence="1 2" key="1">
    <citation type="submission" date="2009-06" db="EMBL/GenBank/DDBJ databases">
        <title>Complete sequence of Desulfovibrio salexigens DSM 2638.</title>
        <authorList>
            <consortium name="US DOE Joint Genome Institute"/>
            <person name="Lucas S."/>
            <person name="Copeland A."/>
            <person name="Lapidus A."/>
            <person name="Glavina del Rio T."/>
            <person name="Tice H."/>
            <person name="Bruce D."/>
            <person name="Goodwin L."/>
            <person name="Pitluck S."/>
            <person name="Munk A.C."/>
            <person name="Brettin T."/>
            <person name="Detter J.C."/>
            <person name="Han C."/>
            <person name="Tapia R."/>
            <person name="Larimer F."/>
            <person name="Land M."/>
            <person name="Hauser L."/>
            <person name="Kyrpides N."/>
            <person name="Anderson I."/>
            <person name="Wall J.D."/>
            <person name="Arkin A.P."/>
            <person name="Dehal P."/>
            <person name="Chivian D."/>
            <person name="Giles B."/>
            <person name="Hazen T.C."/>
        </authorList>
    </citation>
    <scope>NUCLEOTIDE SEQUENCE [LARGE SCALE GENOMIC DNA]</scope>
    <source>
        <strain evidence="2">ATCC 14822 / DSM 2638 / NCIMB 8403 / VKM B-1763</strain>
    </source>
</reference>
<keyword evidence="2" id="KW-1185">Reference proteome</keyword>
<proteinExistence type="predicted"/>
<evidence type="ECO:0000313" key="1">
    <source>
        <dbReference type="EMBL" id="ACS79480.1"/>
    </source>
</evidence>
<dbReference type="KEGG" id="dsa:Desal_1418"/>
<dbReference type="Proteomes" id="UP000002601">
    <property type="component" value="Chromosome"/>
</dbReference>
<name>C6BRP0_MARSD</name>
<organism evidence="1 2">
    <name type="scientific">Maridesulfovibrio salexigens (strain ATCC 14822 / DSM 2638 / NCIMB 8403 / VKM B-1763)</name>
    <name type="common">Desulfovibrio salexigens</name>
    <dbReference type="NCBI Taxonomy" id="526222"/>
    <lineage>
        <taxon>Bacteria</taxon>
        <taxon>Pseudomonadati</taxon>
        <taxon>Thermodesulfobacteriota</taxon>
        <taxon>Desulfovibrionia</taxon>
        <taxon>Desulfovibrionales</taxon>
        <taxon>Desulfovibrionaceae</taxon>
        <taxon>Maridesulfovibrio</taxon>
    </lineage>
</organism>
<dbReference type="EMBL" id="CP001649">
    <property type="protein sequence ID" value="ACS79480.1"/>
    <property type="molecule type" value="Genomic_DNA"/>
</dbReference>
<accession>C6BRP0</accession>
<evidence type="ECO:0000313" key="2">
    <source>
        <dbReference type="Proteomes" id="UP000002601"/>
    </source>
</evidence>
<gene>
    <name evidence="1" type="ordered locus">Desal_1418</name>
</gene>
<dbReference type="STRING" id="526222.Desal_1418"/>
<protein>
    <submittedName>
        <fullName evidence="1">Uncharacterized protein</fullName>
    </submittedName>
</protein>
<sequence length="91" mass="10170">MFKLSNKPLINNSIGLKSIQDVRSNFDQCCIGHCDHDLISGGDARAPGKFVELIQTILKVRKHCQVKPRFEALLNVCAGQNVDNRINHITI</sequence>